<evidence type="ECO:0000256" key="1">
    <source>
        <dbReference type="SAM" id="MobiDB-lite"/>
    </source>
</evidence>
<dbReference type="Proteomes" id="UP001258017">
    <property type="component" value="Unassembled WGS sequence"/>
</dbReference>
<reference evidence="2" key="2">
    <citation type="journal article" date="2023" name="Commun. Biol.">
        <title>Intrasexual cuticular hydrocarbon dimorphism in a wasp sheds light on hydrocarbon biosynthesis genes in Hymenoptera.</title>
        <authorList>
            <person name="Moris V.C."/>
            <person name="Podsiadlowski L."/>
            <person name="Martin S."/>
            <person name="Oeyen J.P."/>
            <person name="Donath A."/>
            <person name="Petersen M."/>
            <person name="Wilbrandt J."/>
            <person name="Misof B."/>
            <person name="Liedtke D."/>
            <person name="Thamm M."/>
            <person name="Scheiner R."/>
            <person name="Schmitt T."/>
            <person name="Niehuis O."/>
        </authorList>
    </citation>
    <scope>NUCLEOTIDE SEQUENCE</scope>
    <source>
        <strain evidence="2">GBR_01_08_01A</strain>
    </source>
</reference>
<reference evidence="2" key="1">
    <citation type="submission" date="2021-08" db="EMBL/GenBank/DDBJ databases">
        <authorList>
            <person name="Misof B."/>
            <person name="Oliver O."/>
            <person name="Podsiadlowski L."/>
            <person name="Donath A."/>
            <person name="Peters R."/>
            <person name="Mayer C."/>
            <person name="Rust J."/>
            <person name="Gunkel S."/>
            <person name="Lesny P."/>
            <person name="Martin S."/>
            <person name="Oeyen J.P."/>
            <person name="Petersen M."/>
            <person name="Panagiotis P."/>
            <person name="Wilbrandt J."/>
            <person name="Tanja T."/>
        </authorList>
    </citation>
    <scope>NUCLEOTIDE SEQUENCE</scope>
    <source>
        <strain evidence="2">GBR_01_08_01A</strain>
        <tissue evidence="2">Thorax + abdomen</tissue>
    </source>
</reference>
<proteinExistence type="predicted"/>
<sequence length="522" mass="59823">MEKCKMESNECISFSRCTSWSATTSKYEAKERERSQPVRITQLLNSKTIHCTVRKRAQPEKLMKAVLIESKAGSTQNNNVGDKSQQKKSIKKHLHNENTPLYSKSNRKYTTSHSNERDRKVRRNLNFNVVSPKQRIEEYTSMTCPSVQEEKKSICSNSSISRNQKSFLLPPNSIKKMYLEQRYSETKSLSTISSENDNTIRHLDTLGTSENLCIRKHNIQNCSFIEKTYCKSQTSVNLNSQKLIQYNCKSEKVKENTILIDNKLQEEKHHSACENKSSMSTNADNLNDICHELKNKNLTVKSEISANGNIADFLGEDRLSIDKDTIVSLKHYLEDLLNVFQDNACKVDSLLIHIKKILHAGTNSKEEHVQFGDSSGEIITKNLKTNQEQNVEENKMNTLISISVEDNNNVGKKIEVKSNEEKKENETPQKVELKLDHINNVKSLEFTPKTLQITTPNYTQCNESALQNYINLKSCISFLETPDIKKLRPHMPKNKNALSITSNNKSYLSTRILTELENLYDE</sequence>
<accession>A0AAD9VI14</accession>
<feature type="compositionally biased region" description="Polar residues" evidence="1">
    <location>
        <begin position="97"/>
        <end position="113"/>
    </location>
</feature>
<dbReference type="EMBL" id="JAIFRP010004413">
    <property type="protein sequence ID" value="KAK2575461.1"/>
    <property type="molecule type" value="Genomic_DNA"/>
</dbReference>
<dbReference type="AlphaFoldDB" id="A0AAD9VI14"/>
<gene>
    <name evidence="2" type="ORF">KPH14_011192</name>
</gene>
<keyword evidence="3" id="KW-1185">Reference proteome</keyword>
<name>A0AAD9VI14_9HYME</name>
<feature type="region of interest" description="Disordered" evidence="1">
    <location>
        <begin position="69"/>
        <end position="123"/>
    </location>
</feature>
<evidence type="ECO:0000313" key="3">
    <source>
        <dbReference type="Proteomes" id="UP001258017"/>
    </source>
</evidence>
<protein>
    <submittedName>
        <fullName evidence="2">Uncharacterized protein</fullName>
    </submittedName>
</protein>
<feature type="compositionally biased region" description="Polar residues" evidence="1">
    <location>
        <begin position="72"/>
        <end position="83"/>
    </location>
</feature>
<evidence type="ECO:0000313" key="2">
    <source>
        <dbReference type="EMBL" id="KAK2575461.1"/>
    </source>
</evidence>
<organism evidence="2 3">
    <name type="scientific">Odynerus spinipes</name>
    <dbReference type="NCBI Taxonomy" id="1348599"/>
    <lineage>
        <taxon>Eukaryota</taxon>
        <taxon>Metazoa</taxon>
        <taxon>Ecdysozoa</taxon>
        <taxon>Arthropoda</taxon>
        <taxon>Hexapoda</taxon>
        <taxon>Insecta</taxon>
        <taxon>Pterygota</taxon>
        <taxon>Neoptera</taxon>
        <taxon>Endopterygota</taxon>
        <taxon>Hymenoptera</taxon>
        <taxon>Apocrita</taxon>
        <taxon>Aculeata</taxon>
        <taxon>Vespoidea</taxon>
        <taxon>Vespidae</taxon>
        <taxon>Eumeninae</taxon>
        <taxon>Odynerus</taxon>
    </lineage>
</organism>
<comment type="caution">
    <text evidence="2">The sequence shown here is derived from an EMBL/GenBank/DDBJ whole genome shotgun (WGS) entry which is preliminary data.</text>
</comment>